<feature type="region of interest" description="Disordered" evidence="1">
    <location>
        <begin position="1"/>
        <end position="31"/>
    </location>
</feature>
<evidence type="ECO:0000313" key="2">
    <source>
        <dbReference type="EMBL" id="MPC18244.1"/>
    </source>
</evidence>
<accession>A0A5B7DA74</accession>
<reference evidence="2 3" key="1">
    <citation type="submission" date="2019-05" db="EMBL/GenBank/DDBJ databases">
        <title>Another draft genome of Portunus trituberculatus and its Hox gene families provides insights of decapod evolution.</title>
        <authorList>
            <person name="Jeong J.-H."/>
            <person name="Song I."/>
            <person name="Kim S."/>
            <person name="Choi T."/>
            <person name="Kim D."/>
            <person name="Ryu S."/>
            <person name="Kim W."/>
        </authorList>
    </citation>
    <scope>NUCLEOTIDE SEQUENCE [LARGE SCALE GENOMIC DNA]</scope>
    <source>
        <tissue evidence="2">Muscle</tissue>
    </source>
</reference>
<dbReference type="EMBL" id="VSRR010000662">
    <property type="protein sequence ID" value="MPC18244.1"/>
    <property type="molecule type" value="Genomic_DNA"/>
</dbReference>
<evidence type="ECO:0000256" key="1">
    <source>
        <dbReference type="SAM" id="MobiDB-lite"/>
    </source>
</evidence>
<proteinExistence type="predicted"/>
<name>A0A5B7DA74_PORTR</name>
<sequence length="159" mass="17953">MQKYKSGKRAEDRDHKRKERKTEGEKRQTREWHQHLYATTTTTTTMLTIAFYGDWPHLVLPQDSDQTVEDILVAAARVLGISPLCRHLFGLRNCSNRLWVRADFLAGEIPELIKHPEDGLGLVVTDVLLHLLNNPGRKVGDGFTRISVQVAVLPSSGVT</sequence>
<protein>
    <submittedName>
        <fullName evidence="2">Uncharacterized protein</fullName>
    </submittedName>
</protein>
<organism evidence="2 3">
    <name type="scientific">Portunus trituberculatus</name>
    <name type="common">Swimming crab</name>
    <name type="synonym">Neptunus trituberculatus</name>
    <dbReference type="NCBI Taxonomy" id="210409"/>
    <lineage>
        <taxon>Eukaryota</taxon>
        <taxon>Metazoa</taxon>
        <taxon>Ecdysozoa</taxon>
        <taxon>Arthropoda</taxon>
        <taxon>Crustacea</taxon>
        <taxon>Multicrustacea</taxon>
        <taxon>Malacostraca</taxon>
        <taxon>Eumalacostraca</taxon>
        <taxon>Eucarida</taxon>
        <taxon>Decapoda</taxon>
        <taxon>Pleocyemata</taxon>
        <taxon>Brachyura</taxon>
        <taxon>Eubrachyura</taxon>
        <taxon>Portunoidea</taxon>
        <taxon>Portunidae</taxon>
        <taxon>Portuninae</taxon>
        <taxon>Portunus</taxon>
    </lineage>
</organism>
<dbReference type="Proteomes" id="UP000324222">
    <property type="component" value="Unassembled WGS sequence"/>
</dbReference>
<gene>
    <name evidence="2" type="ORF">E2C01_011122</name>
</gene>
<feature type="compositionally biased region" description="Basic and acidic residues" evidence="1">
    <location>
        <begin position="8"/>
        <end position="31"/>
    </location>
</feature>
<keyword evidence="3" id="KW-1185">Reference proteome</keyword>
<dbReference type="AlphaFoldDB" id="A0A5B7DA74"/>
<comment type="caution">
    <text evidence="2">The sequence shown here is derived from an EMBL/GenBank/DDBJ whole genome shotgun (WGS) entry which is preliminary data.</text>
</comment>
<dbReference type="OrthoDB" id="1915767at2759"/>
<evidence type="ECO:0000313" key="3">
    <source>
        <dbReference type="Proteomes" id="UP000324222"/>
    </source>
</evidence>